<protein>
    <submittedName>
        <fullName evidence="1">Uncharacterized protein</fullName>
    </submittedName>
</protein>
<evidence type="ECO:0000313" key="2">
    <source>
        <dbReference type="EMBL" id="NEN53315.1"/>
    </source>
</evidence>
<reference evidence="2 4" key="2">
    <citation type="submission" date="2020-02" db="EMBL/GenBank/DDBJ databases">
        <title>The WGS of Modestobacter muralis DSM 100205.</title>
        <authorList>
            <person name="Jiang Z."/>
        </authorList>
    </citation>
    <scope>NUCLEOTIDE SEQUENCE [LARGE SCALE GENOMIC DNA]</scope>
    <source>
        <strain evidence="2 4">DSM 100205</strain>
    </source>
</reference>
<dbReference type="Proteomes" id="UP000468828">
    <property type="component" value="Unassembled WGS sequence"/>
</dbReference>
<dbReference type="RefSeq" id="WP_163613113.1">
    <property type="nucleotide sequence ID" value="NZ_JAAGWB010000067.1"/>
</dbReference>
<dbReference type="EMBL" id="JAAGWB010000067">
    <property type="protein sequence ID" value="NEN53315.1"/>
    <property type="molecule type" value="Genomic_DNA"/>
</dbReference>
<name>A0A6P0EZB9_9ACTN</name>
<dbReference type="AlphaFoldDB" id="A0A6P0EZB9"/>
<dbReference type="EMBL" id="JAAGWH010000064">
    <property type="protein sequence ID" value="NEK96415.1"/>
    <property type="molecule type" value="Genomic_DNA"/>
</dbReference>
<evidence type="ECO:0000313" key="4">
    <source>
        <dbReference type="Proteomes" id="UP000471152"/>
    </source>
</evidence>
<proteinExistence type="predicted"/>
<keyword evidence="3" id="KW-1185">Reference proteome</keyword>
<accession>A0A6P0EZB9</accession>
<reference evidence="1 3" key="1">
    <citation type="submission" date="2020-01" db="EMBL/GenBank/DDBJ databases">
        <title>the WGS Modestobacter muralis CPCC 204518.</title>
        <authorList>
            <person name="Jiang Z."/>
        </authorList>
    </citation>
    <scope>NUCLEOTIDE SEQUENCE [LARGE SCALE GENOMIC DNA]</scope>
    <source>
        <strain evidence="1 3">DSM 100205</strain>
    </source>
</reference>
<organism evidence="1 3">
    <name type="scientific">Modestobacter muralis</name>
    <dbReference type="NCBI Taxonomy" id="1608614"/>
    <lineage>
        <taxon>Bacteria</taxon>
        <taxon>Bacillati</taxon>
        <taxon>Actinomycetota</taxon>
        <taxon>Actinomycetes</taxon>
        <taxon>Geodermatophilales</taxon>
        <taxon>Geodermatophilaceae</taxon>
        <taxon>Modestobacter</taxon>
    </lineage>
</organism>
<sequence>MAGRWFGGSPGAEVLPDAHLLAAVDAALAGSGTSAELVCTSVDRSAGVPRTGVALRLSAEPADPAGTRVALARALGGPVVDEGTAGQGHDAAPAVTALTQVRDGADGRCVRFPGQDVVQGRLSVADLVAATAIEEVVGVGVQVGPEHVVDTLGFLRPVFTAGRLRLVVEQGAEGALQPFEIADPHECCGGVAH</sequence>
<dbReference type="Proteomes" id="UP000471152">
    <property type="component" value="Unassembled WGS sequence"/>
</dbReference>
<comment type="caution">
    <text evidence="1">The sequence shown here is derived from an EMBL/GenBank/DDBJ whole genome shotgun (WGS) entry which is preliminary data.</text>
</comment>
<evidence type="ECO:0000313" key="3">
    <source>
        <dbReference type="Proteomes" id="UP000468828"/>
    </source>
</evidence>
<evidence type="ECO:0000313" key="1">
    <source>
        <dbReference type="EMBL" id="NEK96415.1"/>
    </source>
</evidence>
<gene>
    <name evidence="2" type="ORF">G3R41_20635</name>
    <name evidence="1" type="ORF">GCU67_19920</name>
</gene>